<feature type="compositionally biased region" description="Basic and acidic residues" evidence="1">
    <location>
        <begin position="35"/>
        <end position="46"/>
    </location>
</feature>
<organism evidence="2 3">
    <name type="scientific">Prolemur simus</name>
    <name type="common">Greater bamboo lemur</name>
    <name type="synonym">Hapalemur simus</name>
    <dbReference type="NCBI Taxonomy" id="1328070"/>
    <lineage>
        <taxon>Eukaryota</taxon>
        <taxon>Metazoa</taxon>
        <taxon>Chordata</taxon>
        <taxon>Craniata</taxon>
        <taxon>Vertebrata</taxon>
        <taxon>Euteleostomi</taxon>
        <taxon>Mammalia</taxon>
        <taxon>Eutheria</taxon>
        <taxon>Euarchontoglires</taxon>
        <taxon>Primates</taxon>
        <taxon>Strepsirrhini</taxon>
        <taxon>Lemuriformes</taxon>
        <taxon>Lemuridae</taxon>
        <taxon>Prolemur</taxon>
    </lineage>
</organism>
<keyword evidence="3" id="KW-1185">Reference proteome</keyword>
<dbReference type="GeneTree" id="ENSGT00910000146974"/>
<name>A0A8C9DE26_PROSS</name>
<protein>
    <submittedName>
        <fullName evidence="2">Uncharacterized protein</fullName>
    </submittedName>
</protein>
<feature type="compositionally biased region" description="Basic and acidic residues" evidence="1">
    <location>
        <begin position="1"/>
        <end position="10"/>
    </location>
</feature>
<evidence type="ECO:0000256" key="1">
    <source>
        <dbReference type="SAM" id="MobiDB-lite"/>
    </source>
</evidence>
<sequence>MPADEGEGRRPQVRARTRRQGREGTRRGRRLRCRRPGDPRTPLEKEGRACARWGAEAHCPQGAGRVPGPARPCCPGCGPAPPTPGAGSRRGRAVDLAVTLSVSAGQPGQRVASRGGGQLRGGPAGLGWHVTSD</sequence>
<proteinExistence type="predicted"/>
<dbReference type="AlphaFoldDB" id="A0A8C9DE26"/>
<feature type="region of interest" description="Disordered" evidence="1">
    <location>
        <begin position="105"/>
        <end position="133"/>
    </location>
</feature>
<accession>A0A8C9DE26</accession>
<feature type="region of interest" description="Disordered" evidence="1">
    <location>
        <begin position="1"/>
        <end position="46"/>
    </location>
</feature>
<evidence type="ECO:0000313" key="3">
    <source>
        <dbReference type="Proteomes" id="UP000694414"/>
    </source>
</evidence>
<dbReference type="Proteomes" id="UP000694414">
    <property type="component" value="Unplaced"/>
</dbReference>
<reference evidence="2" key="1">
    <citation type="submission" date="2025-08" db="UniProtKB">
        <authorList>
            <consortium name="Ensembl"/>
        </authorList>
    </citation>
    <scope>IDENTIFICATION</scope>
</reference>
<dbReference type="Ensembl" id="ENSPSMT00000003352.1">
    <property type="protein sequence ID" value="ENSPSMP00000002790.1"/>
    <property type="gene ID" value="ENSPSMG00000002226.1"/>
</dbReference>
<reference evidence="2" key="2">
    <citation type="submission" date="2025-09" db="UniProtKB">
        <authorList>
            <consortium name="Ensembl"/>
        </authorList>
    </citation>
    <scope>IDENTIFICATION</scope>
</reference>
<feature type="compositionally biased region" description="Gly residues" evidence="1">
    <location>
        <begin position="114"/>
        <end position="125"/>
    </location>
</feature>
<evidence type="ECO:0000313" key="2">
    <source>
        <dbReference type="Ensembl" id="ENSPSMP00000002790.1"/>
    </source>
</evidence>